<dbReference type="EMBL" id="JASCZI010211459">
    <property type="protein sequence ID" value="MED6191955.1"/>
    <property type="molecule type" value="Genomic_DNA"/>
</dbReference>
<proteinExistence type="predicted"/>
<organism evidence="2 3">
    <name type="scientific">Stylosanthes scabra</name>
    <dbReference type="NCBI Taxonomy" id="79078"/>
    <lineage>
        <taxon>Eukaryota</taxon>
        <taxon>Viridiplantae</taxon>
        <taxon>Streptophyta</taxon>
        <taxon>Embryophyta</taxon>
        <taxon>Tracheophyta</taxon>
        <taxon>Spermatophyta</taxon>
        <taxon>Magnoliopsida</taxon>
        <taxon>eudicotyledons</taxon>
        <taxon>Gunneridae</taxon>
        <taxon>Pentapetalae</taxon>
        <taxon>rosids</taxon>
        <taxon>fabids</taxon>
        <taxon>Fabales</taxon>
        <taxon>Fabaceae</taxon>
        <taxon>Papilionoideae</taxon>
        <taxon>50 kb inversion clade</taxon>
        <taxon>dalbergioids sensu lato</taxon>
        <taxon>Dalbergieae</taxon>
        <taxon>Pterocarpus clade</taxon>
        <taxon>Stylosanthes</taxon>
    </lineage>
</organism>
<gene>
    <name evidence="2" type="ORF">PIB30_005431</name>
</gene>
<name>A0ABU6X1D9_9FABA</name>
<evidence type="ECO:0000256" key="1">
    <source>
        <dbReference type="SAM" id="MobiDB-lite"/>
    </source>
</evidence>
<reference evidence="2 3" key="1">
    <citation type="journal article" date="2023" name="Plants (Basel)">
        <title>Bridging the Gap: Combining Genomics and Transcriptomics Approaches to Understand Stylosanthes scabra, an Orphan Legume from the Brazilian Caatinga.</title>
        <authorList>
            <person name="Ferreira-Neto J.R.C."/>
            <person name="da Silva M.D."/>
            <person name="Binneck E."/>
            <person name="de Melo N.F."/>
            <person name="da Silva R.H."/>
            <person name="de Melo A.L.T.M."/>
            <person name="Pandolfi V."/>
            <person name="Bustamante F.O."/>
            <person name="Brasileiro-Vidal A.C."/>
            <person name="Benko-Iseppon A.M."/>
        </authorList>
    </citation>
    <scope>NUCLEOTIDE SEQUENCE [LARGE SCALE GENOMIC DNA]</scope>
    <source>
        <tissue evidence="2">Leaves</tissue>
    </source>
</reference>
<feature type="region of interest" description="Disordered" evidence="1">
    <location>
        <begin position="105"/>
        <end position="125"/>
    </location>
</feature>
<dbReference type="Proteomes" id="UP001341840">
    <property type="component" value="Unassembled WGS sequence"/>
</dbReference>
<feature type="compositionally biased region" description="Basic and acidic residues" evidence="1">
    <location>
        <begin position="113"/>
        <end position="125"/>
    </location>
</feature>
<protein>
    <submittedName>
        <fullName evidence="2">Uncharacterized protein</fullName>
    </submittedName>
</protein>
<accession>A0ABU6X1D9</accession>
<evidence type="ECO:0000313" key="3">
    <source>
        <dbReference type="Proteomes" id="UP001341840"/>
    </source>
</evidence>
<evidence type="ECO:0000313" key="2">
    <source>
        <dbReference type="EMBL" id="MED6191955.1"/>
    </source>
</evidence>
<sequence>MIESINIRLDQLKTLCCLQHYIIIPSNMLKLRGNINLISCVLVAATKKSSHLYKHSTWEGKGREALYLYNMYLQPKLPLFYYQSEYQNHSQLQFSDLASLTSSNYAESASEPKQPKIETAKPIKG</sequence>
<keyword evidence="3" id="KW-1185">Reference proteome</keyword>
<comment type="caution">
    <text evidence="2">The sequence shown here is derived from an EMBL/GenBank/DDBJ whole genome shotgun (WGS) entry which is preliminary data.</text>
</comment>